<dbReference type="SUPFAM" id="SSF54719">
    <property type="entry name" value="Fe,Mn superoxide dismutase (SOD), C-terminal domain"/>
    <property type="match status" value="1"/>
</dbReference>
<dbReference type="GO" id="GO:0005737">
    <property type="term" value="C:cytoplasm"/>
    <property type="evidence" value="ECO:0007669"/>
    <property type="project" value="TreeGrafter"/>
</dbReference>
<dbReference type="InterPro" id="IPR036324">
    <property type="entry name" value="Mn/Fe_SOD_N_sf"/>
</dbReference>
<dbReference type="VEuPathDB" id="FungiDB:CIMG_07987"/>
<dbReference type="OrthoDB" id="275227at2759"/>
<dbReference type="InterPro" id="IPR019832">
    <property type="entry name" value="Mn/Fe_SOD_C"/>
</dbReference>
<evidence type="ECO:0000313" key="3">
    <source>
        <dbReference type="EMBL" id="EAS29241.2"/>
    </source>
</evidence>
<evidence type="ECO:0000259" key="2">
    <source>
        <dbReference type="Pfam" id="PF02777"/>
    </source>
</evidence>
<comment type="function">
    <text evidence="1">Component of the mitochondrial ribosome (mitoribosome), a dedicated translation machinery responsible for the synthesis of mitochondrial genome-encoded proteins, including at least some of the essential transmembrane subunits of the mitochondrial respiratory chain. The mitoribosomes are attached to the mitochondrial inner membrane and translation products are cotranslationally integrated into the membrane.</text>
</comment>
<dbReference type="FunCoup" id="A0A0E1RV72">
    <property type="interactions" value="118"/>
</dbReference>
<keyword evidence="4" id="KW-1185">Reference proteome</keyword>
<reference evidence="4" key="2">
    <citation type="journal article" date="2010" name="Genome Res.">
        <title>Population genomic sequencing of Coccidioides fungi reveals recent hybridization and transposon control.</title>
        <authorList>
            <person name="Neafsey D.E."/>
            <person name="Barker B.M."/>
            <person name="Sharpton T.J."/>
            <person name="Stajich J.E."/>
            <person name="Park D.J."/>
            <person name="Whiston E."/>
            <person name="Hung C.-Y."/>
            <person name="McMahan C."/>
            <person name="White J."/>
            <person name="Sykes S."/>
            <person name="Heiman D."/>
            <person name="Young S."/>
            <person name="Zeng Q."/>
            <person name="Abouelleil A."/>
            <person name="Aftuck L."/>
            <person name="Bessette D."/>
            <person name="Brown A."/>
            <person name="FitzGerald M."/>
            <person name="Lui A."/>
            <person name="Macdonald J.P."/>
            <person name="Priest M."/>
            <person name="Orbach M.J."/>
            <person name="Galgiani J.N."/>
            <person name="Kirkland T.N."/>
            <person name="Cole G.T."/>
            <person name="Birren B.W."/>
            <person name="Henn M.R."/>
            <person name="Taylor J.W."/>
            <person name="Rounsley S.D."/>
        </authorList>
    </citation>
    <scope>GENOME REANNOTATION</scope>
    <source>
        <strain evidence="4">RS</strain>
    </source>
</reference>
<evidence type="ECO:0000256" key="1">
    <source>
        <dbReference type="ARBA" id="ARBA00037226"/>
    </source>
</evidence>
<evidence type="ECO:0000313" key="4">
    <source>
        <dbReference type="Proteomes" id="UP000001261"/>
    </source>
</evidence>
<feature type="domain" description="Manganese/iron superoxide dismutase C-terminal" evidence="2">
    <location>
        <begin position="128"/>
        <end position="183"/>
    </location>
</feature>
<dbReference type="STRING" id="246410.A0A0E1RV72"/>
<dbReference type="GeneID" id="4559407"/>
<protein>
    <submittedName>
        <fullName evidence="3">Fe superoxide dismutase</fullName>
    </submittedName>
</protein>
<dbReference type="KEGG" id="cim:CIMG_07987"/>
<accession>A0A0E1RV72</accession>
<dbReference type="RefSeq" id="XP_001240824.2">
    <property type="nucleotide sequence ID" value="XM_001240823.2"/>
</dbReference>
<feature type="domain" description="Manganese/iron superoxide dismutase C-terminal" evidence="2">
    <location>
        <begin position="239"/>
        <end position="279"/>
    </location>
</feature>
<dbReference type="EMBL" id="GG704913">
    <property type="protein sequence ID" value="EAS29241.2"/>
    <property type="molecule type" value="Genomic_DNA"/>
</dbReference>
<dbReference type="PANTHER" id="PTHR43595">
    <property type="entry name" value="37S RIBOSOMAL PROTEIN S26, MITOCHONDRIAL"/>
    <property type="match status" value="1"/>
</dbReference>
<dbReference type="SUPFAM" id="SSF46609">
    <property type="entry name" value="Fe,Mn superoxide dismutase (SOD), N-terminal domain"/>
    <property type="match status" value="1"/>
</dbReference>
<dbReference type="GO" id="GO:0004784">
    <property type="term" value="F:superoxide dismutase activity"/>
    <property type="evidence" value="ECO:0007669"/>
    <property type="project" value="InterPro"/>
</dbReference>
<dbReference type="OMA" id="MTAREPN"/>
<reference evidence="4" key="1">
    <citation type="journal article" date="2009" name="Genome Res.">
        <title>Comparative genomic analyses of the human fungal pathogens Coccidioides and their relatives.</title>
        <authorList>
            <person name="Sharpton T.J."/>
            <person name="Stajich J.E."/>
            <person name="Rounsley S.D."/>
            <person name="Gardner M.J."/>
            <person name="Wortman J.R."/>
            <person name="Jordar V.S."/>
            <person name="Maiti R."/>
            <person name="Kodira C.D."/>
            <person name="Neafsey D.E."/>
            <person name="Zeng Q."/>
            <person name="Hung C.-Y."/>
            <person name="McMahan C."/>
            <person name="Muszewska A."/>
            <person name="Grynberg M."/>
            <person name="Mandel M.A."/>
            <person name="Kellner E.M."/>
            <person name="Barker B.M."/>
            <person name="Galgiani J.N."/>
            <person name="Orbach M.J."/>
            <person name="Kirkland T.N."/>
            <person name="Cole G.T."/>
            <person name="Henn M.R."/>
            <person name="Birren B.W."/>
            <person name="Taylor J.W."/>
        </authorList>
    </citation>
    <scope>NUCLEOTIDE SEQUENCE [LARGE SCALE GENOMIC DNA]</scope>
    <source>
        <strain evidence="4">RS</strain>
    </source>
</reference>
<dbReference type="Gene3D" id="3.55.40.20">
    <property type="entry name" value="Iron/manganese superoxide dismutase, C-terminal domain"/>
    <property type="match status" value="1"/>
</dbReference>
<name>A0A0E1RV72_COCIM</name>
<gene>
    <name evidence="3" type="ORF">CIMG_07987</name>
</gene>
<dbReference type="GO" id="GO:0046872">
    <property type="term" value="F:metal ion binding"/>
    <property type="evidence" value="ECO:0007669"/>
    <property type="project" value="InterPro"/>
</dbReference>
<dbReference type="AlphaFoldDB" id="A0A0E1RV72"/>
<dbReference type="InParanoid" id="A0A0E1RV72"/>
<dbReference type="Proteomes" id="UP000001261">
    <property type="component" value="Unassembled WGS sequence"/>
</dbReference>
<proteinExistence type="predicted"/>
<dbReference type="PANTHER" id="PTHR43595:SF2">
    <property type="entry name" value="SMALL RIBOSOMAL SUBUNIT PROTEIN MS42"/>
    <property type="match status" value="1"/>
</dbReference>
<dbReference type="InterPro" id="IPR036314">
    <property type="entry name" value="SOD_C_sf"/>
</dbReference>
<sequence length="303" mass="33509">MIFQRLLRPQLGLRAVSSTKTFLSQSHARGVHSVPTLMYDATFRENGVSELLSPEGYDMAWTQYQGMVVDKLNLLTAGTPDESLPAGSLLLKYARDASMASLFNYASMAHNNHFFFNCISPEPVAIPQKLEEAIDESCSSLDSLKAEFLATANAMFGPGFVWLVKVKDTAELKILCTYIAGSPYPGAHFRRQSVDMATQTTGVAGGENPQVASKLATRTFGAMGPYSKSKVLAPGGADIHPILCVNTWEHVWLRDWGIGGKPGYLEKWWDRINWDEVFQNYNQVGPESVLSSKRSRSHAPYYS</sequence>
<dbReference type="Pfam" id="PF02777">
    <property type="entry name" value="Sod_Fe_C"/>
    <property type="match status" value="2"/>
</dbReference>
<organism evidence="3 4">
    <name type="scientific">Coccidioides immitis (strain RS)</name>
    <name type="common">Valley fever fungus</name>
    <dbReference type="NCBI Taxonomy" id="246410"/>
    <lineage>
        <taxon>Eukaryota</taxon>
        <taxon>Fungi</taxon>
        <taxon>Dikarya</taxon>
        <taxon>Ascomycota</taxon>
        <taxon>Pezizomycotina</taxon>
        <taxon>Eurotiomycetes</taxon>
        <taxon>Eurotiomycetidae</taxon>
        <taxon>Onygenales</taxon>
        <taxon>Onygenaceae</taxon>
        <taxon>Coccidioides</taxon>
    </lineage>
</organism>